<reference evidence="3" key="2">
    <citation type="submission" date="2024-04" db="EMBL/GenBank/DDBJ databases">
        <authorList>
            <person name="Chen Y."/>
            <person name="Shah S."/>
            <person name="Dougan E. K."/>
            <person name="Thang M."/>
            <person name="Chan C."/>
        </authorList>
    </citation>
    <scope>NUCLEOTIDE SEQUENCE [LARGE SCALE GENOMIC DNA]</scope>
</reference>
<dbReference type="EMBL" id="CAMXCT020000402">
    <property type="protein sequence ID" value="CAL1131693.1"/>
    <property type="molecule type" value="Genomic_DNA"/>
</dbReference>
<feature type="compositionally biased region" description="Polar residues" evidence="1">
    <location>
        <begin position="366"/>
        <end position="379"/>
    </location>
</feature>
<evidence type="ECO:0000313" key="4">
    <source>
        <dbReference type="EMBL" id="CAL4765630.1"/>
    </source>
</evidence>
<name>A0A9P1FJC7_9DINO</name>
<evidence type="ECO:0000313" key="5">
    <source>
        <dbReference type="Proteomes" id="UP001152797"/>
    </source>
</evidence>
<feature type="region of interest" description="Disordered" evidence="1">
    <location>
        <begin position="331"/>
        <end position="394"/>
    </location>
</feature>
<protein>
    <submittedName>
        <fullName evidence="4">Beta-D-xylosidase 6</fullName>
    </submittedName>
</protein>
<keyword evidence="5" id="KW-1185">Reference proteome</keyword>
<comment type="caution">
    <text evidence="2">The sequence shown here is derived from an EMBL/GenBank/DDBJ whole genome shotgun (WGS) entry which is preliminary data.</text>
</comment>
<dbReference type="OrthoDB" id="437828at2759"/>
<reference evidence="2" key="1">
    <citation type="submission" date="2022-10" db="EMBL/GenBank/DDBJ databases">
        <authorList>
            <person name="Chen Y."/>
            <person name="Dougan E. K."/>
            <person name="Chan C."/>
            <person name="Rhodes N."/>
            <person name="Thang M."/>
        </authorList>
    </citation>
    <scope>NUCLEOTIDE SEQUENCE</scope>
</reference>
<feature type="compositionally biased region" description="Basic residues" evidence="1">
    <location>
        <begin position="355"/>
        <end position="364"/>
    </location>
</feature>
<feature type="region of interest" description="Disordered" evidence="1">
    <location>
        <begin position="270"/>
        <end position="305"/>
    </location>
</feature>
<dbReference type="EMBL" id="CAMXCT010000402">
    <property type="protein sequence ID" value="CAI3978318.1"/>
    <property type="molecule type" value="Genomic_DNA"/>
</dbReference>
<dbReference type="Proteomes" id="UP001152797">
    <property type="component" value="Unassembled WGS sequence"/>
</dbReference>
<evidence type="ECO:0000256" key="1">
    <source>
        <dbReference type="SAM" id="MobiDB-lite"/>
    </source>
</evidence>
<dbReference type="SUPFAM" id="SSF57903">
    <property type="entry name" value="FYVE/PHD zinc finger"/>
    <property type="match status" value="1"/>
</dbReference>
<dbReference type="AlphaFoldDB" id="A0A9P1FJC7"/>
<sequence>MARQCAQLTAMQTMYDWAQHIVQASARCFSFEDPDKHVMWETLVPKYCPSTVESLETRRENFALALAGQLSVFFCRFLSGHFGSSSVGLLVFVVGNNARCSLQPSELTCYIALACGAGTLDILDLFQQVVAGTIAVHLPFADHLALNLQAFGLLLAPICEFAGSHYAWGCYLIPAMLFEGPEVRSMVMDPRAYPQVMSTYHRQMFHSLPMRMPAAASGPGADPMRTRMPPVEAGWGDQVASMIPMGWPGWPDVQAYMPFAGGYQVDALASSSQEQPHELLGESTPSWSNRKGQGRGAHPGKKCEVQKDHLKQKVGKGTFFGSYRSALQAIQSHLAKQKSQDEKGKGDGKGTQSYRKARGGRKAQGKAQQKSWPKNSNWSPHWKPAEPAVRVEPPWKPPERSVRIDAPREVQSQMQLKQLTDLWELVAGQDSPQRRHGGWHEEKEVGDIRFNTETVSQYFNDRRSIYQLSKDRDSQTEAGLEWHNQYHNSWILSNFEPLVVVHHKGADVVVKGRRRLKAALLLKQNLRSRLYVRCHCYDLDSQAAEVPGTVLALRGAPQAIAGHAQARRADLLSSNPVPSDGSRCEGCGEYFGILRRRQICGSCDRYFCASCLGAFTVAGIGCFCGSRCAQCRELGQKSGEFETIRTTMEDGVSVTISFPPKASMFGSSGRRKVPAWLSLKTDLVWASLEQRAGQPLEQGQLPLAEVLHVRNTGMHLELSVKGQSQPTHLDFGTAEERINWERYLNLAAEVLVPESERADRETAKAAFRAQEIEERRALNEERKKNLSQGLGMRYTAEAAMAGSGSETGRGYSKLKSWPDIWPKCRPQSLNNLPSIFLNIYQFLSSTFHQRFMISISDVPGTYLVLVLRR</sequence>
<dbReference type="InterPro" id="IPR011011">
    <property type="entry name" value="Znf_FYVE_PHD"/>
</dbReference>
<organism evidence="2">
    <name type="scientific">Cladocopium goreaui</name>
    <dbReference type="NCBI Taxonomy" id="2562237"/>
    <lineage>
        <taxon>Eukaryota</taxon>
        <taxon>Sar</taxon>
        <taxon>Alveolata</taxon>
        <taxon>Dinophyceae</taxon>
        <taxon>Suessiales</taxon>
        <taxon>Symbiodiniaceae</taxon>
        <taxon>Cladocopium</taxon>
    </lineage>
</organism>
<proteinExistence type="predicted"/>
<gene>
    <name evidence="2" type="ORF">C1SCF055_LOCUS6379</name>
</gene>
<evidence type="ECO:0000313" key="3">
    <source>
        <dbReference type="EMBL" id="CAL1131693.1"/>
    </source>
</evidence>
<accession>A0A9P1FJC7</accession>
<evidence type="ECO:0000313" key="2">
    <source>
        <dbReference type="EMBL" id="CAI3978318.1"/>
    </source>
</evidence>
<feature type="compositionally biased region" description="Basic and acidic residues" evidence="1">
    <location>
        <begin position="338"/>
        <end position="348"/>
    </location>
</feature>
<dbReference type="EMBL" id="CAMXCT030000402">
    <property type="protein sequence ID" value="CAL4765630.1"/>
    <property type="molecule type" value="Genomic_DNA"/>
</dbReference>